<keyword evidence="1" id="KW-0472">Membrane</keyword>
<protein>
    <submittedName>
        <fullName evidence="2">Uncharacterized protein</fullName>
    </submittedName>
</protein>
<proteinExistence type="predicted"/>
<comment type="caution">
    <text evidence="2">The sequence shown here is derived from an EMBL/GenBank/DDBJ whole genome shotgun (WGS) entry which is preliminary data.</text>
</comment>
<feature type="transmembrane region" description="Helical" evidence="1">
    <location>
        <begin position="83"/>
        <end position="102"/>
    </location>
</feature>
<organism evidence="2 3">
    <name type="scientific">Colocasia esculenta</name>
    <name type="common">Wild taro</name>
    <name type="synonym">Arum esculentum</name>
    <dbReference type="NCBI Taxonomy" id="4460"/>
    <lineage>
        <taxon>Eukaryota</taxon>
        <taxon>Viridiplantae</taxon>
        <taxon>Streptophyta</taxon>
        <taxon>Embryophyta</taxon>
        <taxon>Tracheophyta</taxon>
        <taxon>Spermatophyta</taxon>
        <taxon>Magnoliopsida</taxon>
        <taxon>Liliopsida</taxon>
        <taxon>Araceae</taxon>
        <taxon>Aroideae</taxon>
        <taxon>Colocasieae</taxon>
        <taxon>Colocasia</taxon>
    </lineage>
</organism>
<keyword evidence="3" id="KW-1185">Reference proteome</keyword>
<keyword evidence="1" id="KW-1133">Transmembrane helix</keyword>
<name>A0A843VYP2_COLES</name>
<evidence type="ECO:0000313" key="3">
    <source>
        <dbReference type="Proteomes" id="UP000652761"/>
    </source>
</evidence>
<dbReference type="EMBL" id="NMUH01002127">
    <property type="protein sequence ID" value="MQL98004.1"/>
    <property type="molecule type" value="Genomic_DNA"/>
</dbReference>
<gene>
    <name evidence="2" type="ORF">Taro_030704</name>
</gene>
<dbReference type="Proteomes" id="UP000652761">
    <property type="component" value="Unassembled WGS sequence"/>
</dbReference>
<reference evidence="2" key="1">
    <citation type="submission" date="2017-07" db="EMBL/GenBank/DDBJ databases">
        <title>Taro Niue Genome Assembly and Annotation.</title>
        <authorList>
            <person name="Atibalentja N."/>
            <person name="Keating K."/>
            <person name="Fields C.J."/>
        </authorList>
    </citation>
    <scope>NUCLEOTIDE SEQUENCE</scope>
    <source>
        <strain evidence="2">Niue_2</strain>
        <tissue evidence="2">Leaf</tissue>
    </source>
</reference>
<evidence type="ECO:0000313" key="2">
    <source>
        <dbReference type="EMBL" id="MQL98004.1"/>
    </source>
</evidence>
<sequence>MDRFKLKLDIYRDYDLKEAVTRMGPEREALSPQIDVDELFEEEHPLNAWVETRQERDVLEFDPRDCSWAEGELDGVEARDPELRVVVVVLLVLVVVLVVLVVLMLVVLVVLVVVVLVLVLVLVLLPLGPQELAKEMQDILGPQV</sequence>
<feature type="transmembrane region" description="Helical" evidence="1">
    <location>
        <begin position="108"/>
        <end position="127"/>
    </location>
</feature>
<dbReference type="AlphaFoldDB" id="A0A843VYP2"/>
<accession>A0A843VYP2</accession>
<keyword evidence="1" id="KW-0812">Transmembrane</keyword>
<evidence type="ECO:0000256" key="1">
    <source>
        <dbReference type="SAM" id="Phobius"/>
    </source>
</evidence>